<feature type="binding site" evidence="6">
    <location>
        <position position="152"/>
    </location>
    <ligand>
        <name>[4Fe-4S] cluster</name>
        <dbReference type="ChEBI" id="CHEBI:49883"/>
        <label>3</label>
    </ligand>
</feature>
<dbReference type="GO" id="GO:0051539">
    <property type="term" value="F:4 iron, 4 sulfur cluster binding"/>
    <property type="evidence" value="ECO:0007669"/>
    <property type="project" value="UniProtKB-UniRule"/>
</dbReference>
<dbReference type="CDD" id="cd10564">
    <property type="entry name" value="NapF_like"/>
    <property type="match status" value="1"/>
</dbReference>
<evidence type="ECO:0000256" key="2">
    <source>
        <dbReference type="ARBA" id="ARBA00022723"/>
    </source>
</evidence>
<comment type="subcellular location">
    <subcellularLocation>
        <location evidence="6">Cytoplasm</location>
    </subcellularLocation>
</comment>
<feature type="binding site" evidence="6">
    <location>
        <position position="77"/>
    </location>
    <ligand>
        <name>[4Fe-4S] cluster</name>
        <dbReference type="ChEBI" id="CHEBI:49883"/>
        <label>2</label>
    </ligand>
</feature>
<dbReference type="PROSITE" id="PS51379">
    <property type="entry name" value="4FE4S_FER_2"/>
    <property type="match status" value="3"/>
</dbReference>
<dbReference type="GO" id="GO:0046872">
    <property type="term" value="F:metal ion binding"/>
    <property type="evidence" value="ECO:0007669"/>
    <property type="project" value="UniProtKB-KW"/>
</dbReference>
<feature type="binding site" evidence="6">
    <location>
        <position position="81"/>
    </location>
    <ligand>
        <name>[4Fe-4S] cluster</name>
        <dbReference type="ChEBI" id="CHEBI:49883"/>
        <label>2</label>
    </ligand>
</feature>
<dbReference type="GO" id="GO:0005737">
    <property type="term" value="C:cytoplasm"/>
    <property type="evidence" value="ECO:0007669"/>
    <property type="project" value="UniProtKB-SubCell"/>
</dbReference>
<dbReference type="InterPro" id="IPR004496">
    <property type="entry name" value="NapF"/>
</dbReference>
<dbReference type="Gene3D" id="3.30.70.20">
    <property type="match status" value="2"/>
</dbReference>
<feature type="domain" description="4Fe-4S ferredoxin-type" evidence="7">
    <location>
        <begin position="60"/>
        <end position="91"/>
    </location>
</feature>
<comment type="function">
    <text evidence="6">Could be involved in the maturation of NapA, the catalytic subunit of the periplasmic nitrate reductase, before its export into the periplasm.</text>
</comment>
<proteinExistence type="inferred from homology"/>
<dbReference type="SUPFAM" id="SSF54862">
    <property type="entry name" value="4Fe-4S ferredoxins"/>
    <property type="match status" value="1"/>
</dbReference>
<feature type="binding site" evidence="6">
    <location>
        <position position="42"/>
    </location>
    <ligand>
        <name>[4Fe-4S] cluster</name>
        <dbReference type="ChEBI" id="CHEBI:49883"/>
        <label>1</label>
    </ligand>
</feature>
<sequence>MKPTAINPGRRNFLTGRRLSSPDRVRPPWTRAASVDAACSGCGACVPACPQHIIALDESGRPALDFTAGECSFCGACADTCPEPVFDRAITAFEHVAVIGSSCFAARGIVCQSCGDACPESAIRFRPRLGGPAVPELAADRCNGCGACIAVCPAGAVSASTRPLEAAHG</sequence>
<keyword evidence="5 6" id="KW-0411">Iron-sulfur</keyword>
<evidence type="ECO:0000256" key="4">
    <source>
        <dbReference type="ARBA" id="ARBA00023004"/>
    </source>
</evidence>
<dbReference type="NCBIfam" id="TIGR00402">
    <property type="entry name" value="napF"/>
    <property type="match status" value="1"/>
</dbReference>
<dbReference type="InterPro" id="IPR017896">
    <property type="entry name" value="4Fe4S_Fe-S-bd"/>
</dbReference>
<keyword evidence="2 6" id="KW-0479">Metal-binding</keyword>
<feature type="binding site" evidence="6">
    <location>
        <position position="74"/>
    </location>
    <ligand>
        <name>[4Fe-4S] cluster</name>
        <dbReference type="ChEBI" id="CHEBI:49883"/>
        <label>2</label>
    </ligand>
</feature>
<feature type="binding site" evidence="6">
    <location>
        <position position="142"/>
    </location>
    <ligand>
        <name>[4Fe-4S] cluster</name>
        <dbReference type="ChEBI" id="CHEBI:49883"/>
        <label>3</label>
    </ligand>
</feature>
<name>A0A1T5FNY2_9HYPH</name>
<dbReference type="OrthoDB" id="9800445at2"/>
<comment type="similarity">
    <text evidence="6">Belongs to the NapF family.</text>
</comment>
<dbReference type="PANTHER" id="PTHR43687:SF1">
    <property type="entry name" value="FERREDOXIN III"/>
    <property type="match status" value="1"/>
</dbReference>
<dbReference type="EMBL" id="FUYX01000009">
    <property type="protein sequence ID" value="SKB97807.1"/>
    <property type="molecule type" value="Genomic_DNA"/>
</dbReference>
<dbReference type="PANTHER" id="PTHR43687">
    <property type="entry name" value="ADENYLYLSULFATE REDUCTASE, BETA SUBUNIT"/>
    <property type="match status" value="1"/>
</dbReference>
<evidence type="ECO:0000313" key="8">
    <source>
        <dbReference type="EMBL" id="SKB97807.1"/>
    </source>
</evidence>
<reference evidence="8 9" key="1">
    <citation type="submission" date="2017-02" db="EMBL/GenBank/DDBJ databases">
        <authorList>
            <person name="Peterson S.W."/>
        </authorList>
    </citation>
    <scope>NUCLEOTIDE SEQUENCE [LARGE SCALE GENOMIC DNA]</scope>
    <source>
        <strain evidence="8 9">DSM 9653</strain>
    </source>
</reference>
<organism evidence="8 9">
    <name type="scientific">Bosea thiooxidans</name>
    <dbReference type="NCBI Taxonomy" id="53254"/>
    <lineage>
        <taxon>Bacteria</taxon>
        <taxon>Pseudomonadati</taxon>
        <taxon>Pseudomonadota</taxon>
        <taxon>Alphaproteobacteria</taxon>
        <taxon>Hyphomicrobiales</taxon>
        <taxon>Boseaceae</taxon>
        <taxon>Bosea</taxon>
    </lineage>
</organism>
<dbReference type="PROSITE" id="PS00198">
    <property type="entry name" value="4FE4S_FER_1"/>
    <property type="match status" value="2"/>
</dbReference>
<comment type="cofactor">
    <cofactor evidence="6">
        <name>[4Fe-4S] cluster</name>
        <dbReference type="ChEBI" id="CHEBI:49883"/>
    </cofactor>
</comment>
<keyword evidence="3 6" id="KW-0677">Repeat</keyword>
<dbReference type="Proteomes" id="UP000190130">
    <property type="component" value="Unassembled WGS sequence"/>
</dbReference>
<keyword evidence="1 6" id="KW-0004">4Fe-4S</keyword>
<evidence type="ECO:0000256" key="3">
    <source>
        <dbReference type="ARBA" id="ARBA00022737"/>
    </source>
</evidence>
<dbReference type="InterPro" id="IPR050572">
    <property type="entry name" value="Fe-S_Ferredoxin"/>
</dbReference>
<keyword evidence="4 6" id="KW-0408">Iron</keyword>
<feature type="binding site" evidence="6">
    <location>
        <position position="148"/>
    </location>
    <ligand>
        <name>[4Fe-4S] cluster</name>
        <dbReference type="ChEBI" id="CHEBI:49883"/>
        <label>3</label>
    </ligand>
</feature>
<evidence type="ECO:0000259" key="7">
    <source>
        <dbReference type="PROSITE" id="PS51379"/>
    </source>
</evidence>
<comment type="subunit">
    <text evidence="6">Interacts with the cytoplasmic NapA precursor.</text>
</comment>
<feature type="domain" description="4Fe-4S ferredoxin-type" evidence="7">
    <location>
        <begin position="133"/>
        <end position="162"/>
    </location>
</feature>
<evidence type="ECO:0000313" key="9">
    <source>
        <dbReference type="Proteomes" id="UP000190130"/>
    </source>
</evidence>
<feature type="binding site" evidence="6">
    <location>
        <position position="45"/>
    </location>
    <ligand>
        <name>[4Fe-4S] cluster</name>
        <dbReference type="ChEBI" id="CHEBI:49883"/>
        <label>1</label>
    </ligand>
</feature>
<evidence type="ECO:0000256" key="1">
    <source>
        <dbReference type="ARBA" id="ARBA00022485"/>
    </source>
</evidence>
<keyword evidence="6" id="KW-0963">Cytoplasm</keyword>
<dbReference type="Pfam" id="PF12838">
    <property type="entry name" value="Fer4_7"/>
    <property type="match status" value="2"/>
</dbReference>
<dbReference type="InterPro" id="IPR017900">
    <property type="entry name" value="4Fe4S_Fe_S_CS"/>
</dbReference>
<dbReference type="HAMAP" id="MF_02201">
    <property type="entry name" value="NapF"/>
    <property type="match status" value="1"/>
</dbReference>
<dbReference type="AlphaFoldDB" id="A0A1T5FNY2"/>
<feature type="binding site" evidence="6">
    <location>
        <position position="39"/>
    </location>
    <ligand>
        <name>[4Fe-4S] cluster</name>
        <dbReference type="ChEBI" id="CHEBI:49883"/>
        <label>1</label>
    </ligand>
</feature>
<feature type="domain" description="4Fe-4S ferredoxin-type" evidence="7">
    <location>
        <begin position="31"/>
        <end position="59"/>
    </location>
</feature>
<accession>A0A1T5FNY2</accession>
<feature type="binding site" evidence="6">
    <location>
        <position position="71"/>
    </location>
    <ligand>
        <name>[4Fe-4S] cluster</name>
        <dbReference type="ChEBI" id="CHEBI:49883"/>
        <label>2</label>
    </ligand>
</feature>
<feature type="binding site" evidence="6">
    <location>
        <position position="145"/>
    </location>
    <ligand>
        <name>[4Fe-4S] cluster</name>
        <dbReference type="ChEBI" id="CHEBI:49883"/>
        <label>3</label>
    </ligand>
</feature>
<evidence type="ECO:0000256" key="5">
    <source>
        <dbReference type="ARBA" id="ARBA00023014"/>
    </source>
</evidence>
<feature type="binding site" evidence="6">
    <location>
        <position position="49"/>
    </location>
    <ligand>
        <name>[4Fe-4S] cluster</name>
        <dbReference type="ChEBI" id="CHEBI:49883"/>
        <label>1</label>
    </ligand>
</feature>
<gene>
    <name evidence="6" type="primary">napF</name>
    <name evidence="8" type="ORF">SAMN05660750_03418</name>
</gene>
<dbReference type="RefSeq" id="WP_079591829.1">
    <property type="nucleotide sequence ID" value="NZ_FUYX01000009.1"/>
</dbReference>
<evidence type="ECO:0000256" key="6">
    <source>
        <dbReference type="HAMAP-Rule" id="MF_02201"/>
    </source>
</evidence>
<protein>
    <recommendedName>
        <fullName evidence="6">Ferredoxin-type protein NapF</fullName>
    </recommendedName>
</protein>